<evidence type="ECO:0000313" key="2">
    <source>
        <dbReference type="EMBL" id="KFD20457.1"/>
    </source>
</evidence>
<reference evidence="2 3" key="1">
    <citation type="submission" date="2014-05" db="EMBL/GenBank/DDBJ databases">
        <title>ATOL: Assembling a taxonomically balanced genome-scale reconstruction of the evolutionary history of the Enterobacteriaceae.</title>
        <authorList>
            <person name="Plunkett G.III."/>
            <person name="Neeno-Eckwall E.C."/>
            <person name="Glasner J.D."/>
            <person name="Perna N.T."/>
        </authorList>
    </citation>
    <scope>NUCLEOTIDE SEQUENCE [LARGE SCALE GENOMIC DNA]</scope>
    <source>
        <strain evidence="2 3">ATCC 33301</strain>
    </source>
</reference>
<dbReference type="SUPFAM" id="SSF53335">
    <property type="entry name" value="S-adenosyl-L-methionine-dependent methyltransferases"/>
    <property type="match status" value="1"/>
</dbReference>
<dbReference type="Pfam" id="PF08241">
    <property type="entry name" value="Methyltransf_11"/>
    <property type="match status" value="1"/>
</dbReference>
<accession>A0A085JJ11</accession>
<dbReference type="AlphaFoldDB" id="A0A085JJ11"/>
<protein>
    <submittedName>
        <fullName evidence="2">SAM-dependent methyltransferase</fullName>
        <ecNumber evidence="2">2.1.1.-</ecNumber>
    </submittedName>
</protein>
<evidence type="ECO:0000259" key="1">
    <source>
        <dbReference type="Pfam" id="PF08241"/>
    </source>
</evidence>
<dbReference type="InterPro" id="IPR029063">
    <property type="entry name" value="SAM-dependent_MTases_sf"/>
</dbReference>
<name>A0A085JJ11_9GAMM</name>
<dbReference type="RefSeq" id="WP_025903763.1">
    <property type="nucleotide sequence ID" value="NZ_ATMJ01000070.1"/>
</dbReference>
<dbReference type="GO" id="GO:0032259">
    <property type="term" value="P:methylation"/>
    <property type="evidence" value="ECO:0007669"/>
    <property type="project" value="UniProtKB-KW"/>
</dbReference>
<keyword evidence="2" id="KW-0489">Methyltransferase</keyword>
<comment type="caution">
    <text evidence="2">The sequence shown here is derived from an EMBL/GenBank/DDBJ whole genome shotgun (WGS) entry which is preliminary data.</text>
</comment>
<dbReference type="Proteomes" id="UP000028602">
    <property type="component" value="Unassembled WGS sequence"/>
</dbReference>
<keyword evidence="3" id="KW-1185">Reference proteome</keyword>
<proteinExistence type="predicted"/>
<dbReference type="EC" id="2.1.1.-" evidence="2"/>
<evidence type="ECO:0000313" key="3">
    <source>
        <dbReference type="Proteomes" id="UP000028602"/>
    </source>
</evidence>
<dbReference type="OrthoDB" id="6191410at2"/>
<keyword evidence="2" id="KW-0808">Transferase</keyword>
<gene>
    <name evidence="2" type="ORF">GTPT_1336</name>
</gene>
<dbReference type="InterPro" id="IPR013216">
    <property type="entry name" value="Methyltransf_11"/>
</dbReference>
<organism evidence="2 3">
    <name type="scientific">Tatumella ptyseos ATCC 33301</name>
    <dbReference type="NCBI Taxonomy" id="1005995"/>
    <lineage>
        <taxon>Bacteria</taxon>
        <taxon>Pseudomonadati</taxon>
        <taxon>Pseudomonadota</taxon>
        <taxon>Gammaproteobacteria</taxon>
        <taxon>Enterobacterales</taxon>
        <taxon>Erwiniaceae</taxon>
        <taxon>Tatumella</taxon>
    </lineage>
</organism>
<dbReference type="EMBL" id="JMPR01000022">
    <property type="protein sequence ID" value="KFD20457.1"/>
    <property type="molecule type" value="Genomic_DNA"/>
</dbReference>
<dbReference type="GO" id="GO:0008757">
    <property type="term" value="F:S-adenosylmethionine-dependent methyltransferase activity"/>
    <property type="evidence" value="ECO:0007669"/>
    <property type="project" value="InterPro"/>
</dbReference>
<dbReference type="Gene3D" id="3.40.50.150">
    <property type="entry name" value="Vaccinia Virus protein VP39"/>
    <property type="match status" value="1"/>
</dbReference>
<sequence length="245" mass="27782">MKPAKTRQILKTPDHWEEIPWGDFYREALQQHLQPYLGKLYGFHLLKIGALSAAIDTDECPVSHQFTVSPGGLPGGVAGNEMRLPFLSKSIDVCFLAHSLSWSQDPHQMLREADRVLIDDGWIILTGFNPFSLLGAGKLLPWLHRRLPWSGRMFSQGRMIDWLSILNYEIICRESFQVVPWRRNGGEIITAHLPVLGCINLLIARKRTYPLTPNRSALSAGRSRLRTAVNVTRQCSEIKSQDTDK</sequence>
<feature type="domain" description="Methyltransferase type 11" evidence="1">
    <location>
        <begin position="77"/>
        <end position="125"/>
    </location>
</feature>
<dbReference type="eggNOG" id="COG2226">
    <property type="taxonomic scope" value="Bacteria"/>
</dbReference>